<evidence type="ECO:0000313" key="3">
    <source>
        <dbReference type="WBParaSite" id="L893_g30672.t1"/>
    </source>
</evidence>
<reference evidence="3" key="1">
    <citation type="submission" date="2016-11" db="UniProtKB">
        <authorList>
            <consortium name="WormBaseParasite"/>
        </authorList>
    </citation>
    <scope>IDENTIFICATION</scope>
</reference>
<accession>A0A1I7ZXV6</accession>
<protein>
    <submittedName>
        <fullName evidence="3">Secreted protein</fullName>
    </submittedName>
</protein>
<sequence>MWKTWRTWIVRLSIGRIQTGRCSTRKSSLRGGDKVTERMARESSASLRKGERRRPEVSGLQSESQCLASFRLGPFIASNCP</sequence>
<name>A0A1I7ZXV6_9BILA</name>
<dbReference type="AlphaFoldDB" id="A0A1I7ZXV6"/>
<evidence type="ECO:0000256" key="1">
    <source>
        <dbReference type="SAM" id="MobiDB-lite"/>
    </source>
</evidence>
<dbReference type="WBParaSite" id="L893_g30672.t1">
    <property type="protein sequence ID" value="L893_g30672.t1"/>
    <property type="gene ID" value="L893_g30672"/>
</dbReference>
<feature type="region of interest" description="Disordered" evidence="1">
    <location>
        <begin position="23"/>
        <end position="60"/>
    </location>
</feature>
<proteinExistence type="predicted"/>
<organism evidence="2 3">
    <name type="scientific">Steinernema glaseri</name>
    <dbReference type="NCBI Taxonomy" id="37863"/>
    <lineage>
        <taxon>Eukaryota</taxon>
        <taxon>Metazoa</taxon>
        <taxon>Ecdysozoa</taxon>
        <taxon>Nematoda</taxon>
        <taxon>Chromadorea</taxon>
        <taxon>Rhabditida</taxon>
        <taxon>Tylenchina</taxon>
        <taxon>Panagrolaimomorpha</taxon>
        <taxon>Strongyloidoidea</taxon>
        <taxon>Steinernematidae</taxon>
        <taxon>Steinernema</taxon>
    </lineage>
</organism>
<dbReference type="Proteomes" id="UP000095287">
    <property type="component" value="Unplaced"/>
</dbReference>
<evidence type="ECO:0000313" key="2">
    <source>
        <dbReference type="Proteomes" id="UP000095287"/>
    </source>
</evidence>
<feature type="compositionally biased region" description="Basic and acidic residues" evidence="1">
    <location>
        <begin position="31"/>
        <end position="41"/>
    </location>
</feature>
<keyword evidence="2" id="KW-1185">Reference proteome</keyword>